<name>A0A849I8P1_9HYPH</name>
<protein>
    <submittedName>
        <fullName evidence="3">Ppx/GppA family phosphatase</fullName>
    </submittedName>
</protein>
<comment type="caution">
    <text evidence="3">The sequence shown here is derived from an EMBL/GenBank/DDBJ whole genome shotgun (WGS) entry which is preliminary data.</text>
</comment>
<dbReference type="PANTHER" id="PTHR30005">
    <property type="entry name" value="EXOPOLYPHOSPHATASE"/>
    <property type="match status" value="1"/>
</dbReference>
<organism evidence="3 4">
    <name type="scientific">Enterovirga aerilata</name>
    <dbReference type="NCBI Taxonomy" id="2730920"/>
    <lineage>
        <taxon>Bacteria</taxon>
        <taxon>Pseudomonadati</taxon>
        <taxon>Pseudomonadota</taxon>
        <taxon>Alphaproteobacteria</taxon>
        <taxon>Hyphomicrobiales</taxon>
        <taxon>Methylobacteriaceae</taxon>
        <taxon>Enterovirga</taxon>
    </lineage>
</organism>
<keyword evidence="4" id="KW-1185">Reference proteome</keyword>
<dbReference type="EMBL" id="JABEPP010000002">
    <property type="protein sequence ID" value="NNM72367.1"/>
    <property type="molecule type" value="Genomic_DNA"/>
</dbReference>
<evidence type="ECO:0000259" key="2">
    <source>
        <dbReference type="Pfam" id="PF02541"/>
    </source>
</evidence>
<evidence type="ECO:0000313" key="4">
    <source>
        <dbReference type="Proteomes" id="UP000564885"/>
    </source>
</evidence>
<dbReference type="InterPro" id="IPR003695">
    <property type="entry name" value="Ppx_GppA_N"/>
</dbReference>
<dbReference type="SUPFAM" id="SSF53067">
    <property type="entry name" value="Actin-like ATPase domain"/>
    <property type="match status" value="2"/>
</dbReference>
<reference evidence="3 4" key="1">
    <citation type="submission" date="2020-04" db="EMBL/GenBank/DDBJ databases">
        <title>Enterovirga sp. isolate from soil.</title>
        <authorList>
            <person name="Chea S."/>
            <person name="Kim D.-U."/>
        </authorList>
    </citation>
    <scope>NUCLEOTIDE SEQUENCE [LARGE SCALE GENOMIC DNA]</scope>
    <source>
        <strain evidence="3 4">DB1703</strain>
    </source>
</reference>
<dbReference type="Pfam" id="PF02541">
    <property type="entry name" value="Ppx-GppA"/>
    <property type="match status" value="1"/>
</dbReference>
<dbReference type="AlphaFoldDB" id="A0A849I8P1"/>
<accession>A0A849I8P1</accession>
<dbReference type="Gene3D" id="3.30.420.150">
    <property type="entry name" value="Exopolyphosphatase. Domain 2"/>
    <property type="match status" value="1"/>
</dbReference>
<dbReference type="CDD" id="cd24054">
    <property type="entry name" value="ASKHA_NBD_AaPPX-GppA_MtPPX2-like"/>
    <property type="match status" value="1"/>
</dbReference>
<evidence type="ECO:0000256" key="1">
    <source>
        <dbReference type="SAM" id="MobiDB-lite"/>
    </source>
</evidence>
<feature type="domain" description="Ppx/GppA phosphatase N-terminal" evidence="2">
    <location>
        <begin position="115"/>
        <end position="413"/>
    </location>
</feature>
<dbReference type="Gene3D" id="3.30.420.40">
    <property type="match status" value="1"/>
</dbReference>
<dbReference type="GO" id="GO:0016462">
    <property type="term" value="F:pyrophosphatase activity"/>
    <property type="evidence" value="ECO:0007669"/>
    <property type="project" value="TreeGrafter"/>
</dbReference>
<dbReference type="InterPro" id="IPR050273">
    <property type="entry name" value="GppA/Ppx_hydrolase"/>
</dbReference>
<sequence>MGGVIDLRAGPARGAAPPHPLGVSAWHDHIPIDTVTSSHRRGHPSAHPGIATVQDGGGQLAHAGAAERAHRTADDHTPAQRRPSSRTGPHSHVRRAARAYAALDLGTNNCRLLIAEPSYHEFRVVDAFSRIVRLGEGLGIGDRLNEEAIDRTIAALRICRAKIDARNVVRSRLIATEACRLASNGPAFIQRVRSEVGIEIEVVDRQTEATLAVMGCASLAHPKAGAVIIFDIGGGSTEVAWLDGQTGSSLLCPSERIRAWDSLPVGVVTLAERHGGQRVTPEIFEDMVDEVSGRLLPFALKAGAAAAAPNFHLLGTSGTVTTVGGIHLGLDRYDRRRVDGMWMRDDEISAVIDRLLATNIDERAQNPCIGRDRADLVLAGCAILEAIRRAFPAPYLRIADRGLREGILMSMMREDKVWSRRGSA</sequence>
<dbReference type="PANTHER" id="PTHR30005:SF0">
    <property type="entry name" value="RETROGRADE REGULATION PROTEIN 2"/>
    <property type="match status" value="1"/>
</dbReference>
<gene>
    <name evidence="3" type="ORF">HJG44_08170</name>
</gene>
<proteinExistence type="predicted"/>
<evidence type="ECO:0000313" key="3">
    <source>
        <dbReference type="EMBL" id="NNM72367.1"/>
    </source>
</evidence>
<dbReference type="Proteomes" id="UP000564885">
    <property type="component" value="Unassembled WGS sequence"/>
</dbReference>
<feature type="compositionally biased region" description="Basic and acidic residues" evidence="1">
    <location>
        <begin position="65"/>
        <end position="78"/>
    </location>
</feature>
<feature type="region of interest" description="Disordered" evidence="1">
    <location>
        <begin position="1"/>
        <end position="22"/>
    </location>
</feature>
<dbReference type="InterPro" id="IPR043129">
    <property type="entry name" value="ATPase_NBD"/>
</dbReference>
<feature type="region of interest" description="Disordered" evidence="1">
    <location>
        <begin position="36"/>
        <end position="94"/>
    </location>
</feature>